<protein>
    <submittedName>
        <fullName evidence="7">Cytochrome C oxidase subunit IV</fullName>
    </submittedName>
</protein>
<evidence type="ECO:0000256" key="6">
    <source>
        <dbReference type="SAM" id="Phobius"/>
    </source>
</evidence>
<dbReference type="RefSeq" id="WP_138948389.1">
    <property type="nucleotide sequence ID" value="NZ_CP040749.1"/>
</dbReference>
<dbReference type="OrthoDB" id="981917at2"/>
<evidence type="ECO:0000256" key="1">
    <source>
        <dbReference type="ARBA" id="ARBA00004651"/>
    </source>
</evidence>
<dbReference type="AlphaFoldDB" id="A0A5B7TQC1"/>
<keyword evidence="8" id="KW-1185">Reference proteome</keyword>
<evidence type="ECO:0000313" key="7">
    <source>
        <dbReference type="EMBL" id="QCX37454.1"/>
    </source>
</evidence>
<keyword evidence="5 6" id="KW-0472">Membrane</keyword>
<evidence type="ECO:0000313" key="8">
    <source>
        <dbReference type="Proteomes" id="UP000306229"/>
    </source>
</evidence>
<dbReference type="KEGG" id="fbe:FF125_03025"/>
<keyword evidence="3 6" id="KW-0812">Transmembrane</keyword>
<dbReference type="InterPro" id="IPR005171">
    <property type="entry name" value="Cyt_c_oxidase_su4_prok"/>
</dbReference>
<proteinExistence type="predicted"/>
<keyword evidence="4 6" id="KW-1133">Transmembrane helix</keyword>
<feature type="transmembrane region" description="Helical" evidence="6">
    <location>
        <begin position="84"/>
        <end position="107"/>
    </location>
</feature>
<evidence type="ECO:0000256" key="4">
    <source>
        <dbReference type="ARBA" id="ARBA00022989"/>
    </source>
</evidence>
<comment type="subcellular location">
    <subcellularLocation>
        <location evidence="1">Cell membrane</location>
        <topology evidence="1">Multi-pass membrane protein</topology>
    </subcellularLocation>
</comment>
<feature type="transmembrane region" description="Helical" evidence="6">
    <location>
        <begin position="15"/>
        <end position="36"/>
    </location>
</feature>
<name>A0A5B7TQC1_9FLAO</name>
<evidence type="ECO:0000256" key="2">
    <source>
        <dbReference type="ARBA" id="ARBA00022475"/>
    </source>
</evidence>
<evidence type="ECO:0000256" key="3">
    <source>
        <dbReference type="ARBA" id="ARBA00022692"/>
    </source>
</evidence>
<reference evidence="7 8" key="1">
    <citation type="submission" date="2019-05" db="EMBL/GenBank/DDBJ databases">
        <title>Algicella ahnfeltiae gen. nov., sp. nov., a novel marine bacterium of the family Flavobacteriaceae isolated from a red alga.</title>
        <authorList>
            <person name="Nedashkovskaya O.I."/>
            <person name="Kukhlevskiy A.D."/>
            <person name="Kim S.-G."/>
            <person name="Zhukova N.V."/>
            <person name="Mikhailov V.V."/>
        </authorList>
    </citation>
    <scope>NUCLEOTIDE SEQUENCE [LARGE SCALE GENOMIC DNA]</scope>
    <source>
        <strain evidence="7 8">10Alg115</strain>
    </source>
</reference>
<gene>
    <name evidence="7" type="ORF">FF125_03025</name>
</gene>
<evidence type="ECO:0000256" key="5">
    <source>
        <dbReference type="ARBA" id="ARBA00023136"/>
    </source>
</evidence>
<sequence>MAHDQEHEHESHVGLIWKVFGALSLITIVEVILGILKPKGLHLTIFLGTSLLNWIFLILTLVKAYGIAWYFMHLKQEKSGFRRAIVWTTVFLICYLATLLLIEGGYIGDVMSNYTKWSY</sequence>
<organism evidence="7 8">
    <name type="scientific">Aureibaculum algae</name>
    <dbReference type="NCBI Taxonomy" id="2584122"/>
    <lineage>
        <taxon>Bacteria</taxon>
        <taxon>Pseudomonadati</taxon>
        <taxon>Bacteroidota</taxon>
        <taxon>Flavobacteriia</taxon>
        <taxon>Flavobacteriales</taxon>
        <taxon>Flavobacteriaceae</taxon>
        <taxon>Aureibaculum</taxon>
    </lineage>
</organism>
<dbReference type="GO" id="GO:0005886">
    <property type="term" value="C:plasma membrane"/>
    <property type="evidence" value="ECO:0007669"/>
    <property type="project" value="UniProtKB-SubCell"/>
</dbReference>
<dbReference type="EMBL" id="CP040749">
    <property type="protein sequence ID" value="QCX37454.1"/>
    <property type="molecule type" value="Genomic_DNA"/>
</dbReference>
<accession>A0A5B7TQC1</accession>
<dbReference type="Proteomes" id="UP000306229">
    <property type="component" value="Chromosome"/>
</dbReference>
<dbReference type="Pfam" id="PF03626">
    <property type="entry name" value="COX4_pro"/>
    <property type="match status" value="1"/>
</dbReference>
<feature type="transmembrane region" description="Helical" evidence="6">
    <location>
        <begin position="51"/>
        <end position="72"/>
    </location>
</feature>
<keyword evidence="2" id="KW-1003">Cell membrane</keyword>